<dbReference type="Proteomes" id="UP000241238">
    <property type="component" value="Chromosome"/>
</dbReference>
<reference evidence="3" key="1">
    <citation type="journal article" date="2018" name="MSphere">
        <title>Fusobacterium Genomics Using MinION and Illumina Sequencing Enables Genome Completion and Correction.</title>
        <authorList>
            <person name="Todd S.M."/>
            <person name="Settlage R.E."/>
            <person name="Lahmers K.K."/>
            <person name="Slade D.J."/>
        </authorList>
    </citation>
    <scope>NUCLEOTIDE SEQUENCE [LARGE SCALE GENOMIC DNA]</scope>
    <source>
        <strain evidence="3">ATCC 27725</strain>
    </source>
</reference>
<evidence type="ECO:0000259" key="1">
    <source>
        <dbReference type="PROSITE" id="PS50943"/>
    </source>
</evidence>
<dbReference type="InterPro" id="IPR001387">
    <property type="entry name" value="Cro/C1-type_HTH"/>
</dbReference>
<dbReference type="PROSITE" id="PS50943">
    <property type="entry name" value="HTH_CROC1"/>
    <property type="match status" value="1"/>
</dbReference>
<accession>A0ABN5JH41</accession>
<dbReference type="SUPFAM" id="SSF47413">
    <property type="entry name" value="lambda repressor-like DNA-binding domains"/>
    <property type="match status" value="1"/>
</dbReference>
<dbReference type="InterPro" id="IPR010982">
    <property type="entry name" value="Lambda_DNA-bd_dom_sf"/>
</dbReference>
<protein>
    <recommendedName>
        <fullName evidence="1">HTH cro/C1-type domain-containing protein</fullName>
    </recommendedName>
</protein>
<dbReference type="EMBL" id="CP028103">
    <property type="protein sequence ID" value="AVQ30123.1"/>
    <property type="molecule type" value="Genomic_DNA"/>
</dbReference>
<name>A0ABN5JH41_FUSVA</name>
<organism evidence="2 3">
    <name type="scientific">Fusobacterium varium ATCC 27725</name>
    <dbReference type="NCBI Taxonomy" id="469618"/>
    <lineage>
        <taxon>Bacteria</taxon>
        <taxon>Fusobacteriati</taxon>
        <taxon>Fusobacteriota</taxon>
        <taxon>Fusobacteriia</taxon>
        <taxon>Fusobacteriales</taxon>
        <taxon>Fusobacteriaceae</taxon>
        <taxon>Fusobacterium</taxon>
    </lineage>
</organism>
<dbReference type="Pfam" id="PF13443">
    <property type="entry name" value="HTH_26"/>
    <property type="match status" value="1"/>
</dbReference>
<evidence type="ECO:0000313" key="2">
    <source>
        <dbReference type="EMBL" id="AVQ30123.1"/>
    </source>
</evidence>
<evidence type="ECO:0000313" key="3">
    <source>
        <dbReference type="Proteomes" id="UP000241238"/>
    </source>
</evidence>
<proteinExistence type="predicted"/>
<gene>
    <name evidence="2" type="ORF">C4N18_02345</name>
</gene>
<feature type="domain" description="HTH cro/C1-type" evidence="1">
    <location>
        <begin position="24"/>
        <end position="61"/>
    </location>
</feature>
<sequence length="66" mass="7303">MKLNGRKMQICMARKCLDRPQLTEISGLSETTIKNAIKGNDILLSSVGKIAKALEVDVTELIEQED</sequence>
<keyword evidence="3" id="KW-1185">Reference proteome</keyword>
<dbReference type="Gene3D" id="1.10.260.40">
    <property type="entry name" value="lambda repressor-like DNA-binding domains"/>
    <property type="match status" value="1"/>
</dbReference>